<comment type="caution">
    <text evidence="3">The sequence shown here is derived from an EMBL/GenBank/DDBJ whole genome shotgun (WGS) entry which is preliminary data.</text>
</comment>
<sequence length="138" mass="15816">MQGTQSDVSLHDELPSCDDAKQPALPPLETGSKIFVKDGDRCHLIDLIAIRYIESCKNYVQLFFGDQHAYVKKSMQSIQERLPVSLFFRASRQHLINLREISCIEESIRDGYMITMSDGKRIEVSRRQATELKNLLSL</sequence>
<dbReference type="Pfam" id="PF04397">
    <property type="entry name" value="LytTR"/>
    <property type="match status" value="1"/>
</dbReference>
<dbReference type="Gene3D" id="2.40.50.1020">
    <property type="entry name" value="LytTr DNA-binding domain"/>
    <property type="match status" value="1"/>
</dbReference>
<dbReference type="RefSeq" id="WP_229793261.1">
    <property type="nucleotide sequence ID" value="NZ_BMYU01000013.1"/>
</dbReference>
<proteinExistence type="predicted"/>
<dbReference type="SMART" id="SM00850">
    <property type="entry name" value="LytTR"/>
    <property type="match status" value="1"/>
</dbReference>
<feature type="domain" description="HTH LytTR-type" evidence="2">
    <location>
        <begin position="34"/>
        <end position="138"/>
    </location>
</feature>
<dbReference type="PANTHER" id="PTHR37299:SF1">
    <property type="entry name" value="STAGE 0 SPORULATION PROTEIN A HOMOLOG"/>
    <property type="match status" value="1"/>
</dbReference>
<evidence type="ECO:0000256" key="1">
    <source>
        <dbReference type="SAM" id="MobiDB-lite"/>
    </source>
</evidence>
<keyword evidence="4" id="KW-1185">Reference proteome</keyword>
<gene>
    <name evidence="3" type="ORF">GCM10010946_35960</name>
</gene>
<dbReference type="Proteomes" id="UP000653343">
    <property type="component" value="Unassembled WGS sequence"/>
</dbReference>
<dbReference type="EMBL" id="BMYU01000013">
    <property type="protein sequence ID" value="GGX54099.1"/>
    <property type="molecule type" value="Genomic_DNA"/>
</dbReference>
<dbReference type="InterPro" id="IPR046947">
    <property type="entry name" value="LytR-like"/>
</dbReference>
<evidence type="ECO:0000313" key="3">
    <source>
        <dbReference type="EMBL" id="GGX54099.1"/>
    </source>
</evidence>
<reference evidence="4" key="1">
    <citation type="journal article" date="2019" name="Int. J. Syst. Evol. Microbiol.">
        <title>The Global Catalogue of Microorganisms (GCM) 10K type strain sequencing project: providing services to taxonomists for standard genome sequencing and annotation.</title>
        <authorList>
            <consortium name="The Broad Institute Genomics Platform"/>
            <consortium name="The Broad Institute Genome Sequencing Center for Infectious Disease"/>
            <person name="Wu L."/>
            <person name="Ma J."/>
        </authorList>
    </citation>
    <scope>NUCLEOTIDE SEQUENCE [LARGE SCALE GENOMIC DNA]</scope>
    <source>
        <strain evidence="4">KCTC 23917</strain>
    </source>
</reference>
<evidence type="ECO:0000313" key="4">
    <source>
        <dbReference type="Proteomes" id="UP000653343"/>
    </source>
</evidence>
<name>A0ABQ2Y2Y4_9BURK</name>
<dbReference type="PROSITE" id="PS50930">
    <property type="entry name" value="HTH_LYTTR"/>
    <property type="match status" value="1"/>
</dbReference>
<feature type="compositionally biased region" description="Basic and acidic residues" evidence="1">
    <location>
        <begin position="9"/>
        <end position="21"/>
    </location>
</feature>
<organism evidence="3 4">
    <name type="scientific">Undibacterium squillarum</name>
    <dbReference type="NCBI Taxonomy" id="1131567"/>
    <lineage>
        <taxon>Bacteria</taxon>
        <taxon>Pseudomonadati</taxon>
        <taxon>Pseudomonadota</taxon>
        <taxon>Betaproteobacteria</taxon>
        <taxon>Burkholderiales</taxon>
        <taxon>Oxalobacteraceae</taxon>
        <taxon>Undibacterium</taxon>
    </lineage>
</organism>
<accession>A0ABQ2Y2Y4</accession>
<dbReference type="InterPro" id="IPR007492">
    <property type="entry name" value="LytTR_DNA-bd_dom"/>
</dbReference>
<protein>
    <recommendedName>
        <fullName evidence="2">HTH LytTR-type domain-containing protein</fullName>
    </recommendedName>
</protein>
<feature type="region of interest" description="Disordered" evidence="1">
    <location>
        <begin position="1"/>
        <end position="25"/>
    </location>
</feature>
<dbReference type="PANTHER" id="PTHR37299">
    <property type="entry name" value="TRANSCRIPTIONAL REGULATOR-RELATED"/>
    <property type="match status" value="1"/>
</dbReference>
<evidence type="ECO:0000259" key="2">
    <source>
        <dbReference type="PROSITE" id="PS50930"/>
    </source>
</evidence>